<gene>
    <name evidence="5" type="ORF">GKE97_09380</name>
</gene>
<organism evidence="5 6">
    <name type="scientific">Flavonifractor plautii</name>
    <name type="common">Fusobacterium plautii</name>
    <dbReference type="NCBI Taxonomy" id="292800"/>
    <lineage>
        <taxon>Bacteria</taxon>
        <taxon>Bacillati</taxon>
        <taxon>Bacillota</taxon>
        <taxon>Clostridia</taxon>
        <taxon>Eubacteriales</taxon>
        <taxon>Oscillospiraceae</taxon>
        <taxon>Flavonifractor</taxon>
    </lineage>
</organism>
<accession>A0A6I2R401</accession>
<keyword evidence="5" id="KW-0489">Methyltransferase</keyword>
<dbReference type="InterPro" id="IPR041698">
    <property type="entry name" value="Methyltransf_25"/>
</dbReference>
<feature type="domain" description="Methyltransferase" evidence="4">
    <location>
        <begin position="53"/>
        <end position="149"/>
    </location>
</feature>
<feature type="binding site" evidence="3">
    <location>
        <position position="32"/>
    </location>
    <ligand>
        <name>S-adenosyl-L-methionine</name>
        <dbReference type="ChEBI" id="CHEBI:59789"/>
    </ligand>
</feature>
<keyword evidence="1 5" id="KW-0808">Transferase</keyword>
<dbReference type="PANTHER" id="PTHR43861">
    <property type="entry name" value="TRANS-ACONITATE 2-METHYLTRANSFERASE-RELATED"/>
    <property type="match status" value="1"/>
</dbReference>
<dbReference type="SUPFAM" id="SSF53335">
    <property type="entry name" value="S-adenosyl-L-methionine-dependent methyltransferases"/>
    <property type="match status" value="1"/>
</dbReference>
<dbReference type="AlphaFoldDB" id="A0A6I2R401"/>
<protein>
    <submittedName>
        <fullName evidence="5">Methyltransferase domain-containing protein</fullName>
    </submittedName>
</protein>
<dbReference type="GO" id="GO:0008168">
    <property type="term" value="F:methyltransferase activity"/>
    <property type="evidence" value="ECO:0007669"/>
    <property type="project" value="UniProtKB-KW"/>
</dbReference>
<feature type="binding site" evidence="3">
    <location>
        <begin position="81"/>
        <end position="82"/>
    </location>
    <ligand>
        <name>S-adenosyl-L-methionine</name>
        <dbReference type="ChEBI" id="CHEBI:59789"/>
    </ligand>
</feature>
<evidence type="ECO:0000313" key="6">
    <source>
        <dbReference type="Proteomes" id="UP000434475"/>
    </source>
</evidence>
<dbReference type="Pfam" id="PF13649">
    <property type="entry name" value="Methyltransf_25"/>
    <property type="match status" value="1"/>
</dbReference>
<dbReference type="EMBL" id="WKPR01000007">
    <property type="protein sequence ID" value="MSB19730.1"/>
    <property type="molecule type" value="Genomic_DNA"/>
</dbReference>
<sequence>MKDNVHPGEKWEFNGEVAACFANMLERSIPDYRSMRALTYKLGERFIQPETLIVDVGCSTGLAVEPFVVKYGQSNNFLLVDNAPAMVEACEKRFQADINVTVRQGNIWEYLPFEQKSSLVLSVLSMQFMPTSYRPRMLKQIYDGLTDGGALIFVEKILSENMDDLMVDLYYEMKRENGYTDEQIMSKRRSLENVLSPLKAEWSVDMMRTAGFRQVDMFWRCLNFCGWIAVK</sequence>
<dbReference type="InterPro" id="IPR029063">
    <property type="entry name" value="SAM-dependent_MTases_sf"/>
</dbReference>
<proteinExistence type="predicted"/>
<dbReference type="Proteomes" id="UP000434475">
    <property type="component" value="Unassembled WGS sequence"/>
</dbReference>
<feature type="binding site" evidence="3">
    <location>
        <begin position="57"/>
        <end position="59"/>
    </location>
    <ligand>
        <name>S-adenosyl-L-methionine</name>
        <dbReference type="ChEBI" id="CHEBI:59789"/>
    </ligand>
</feature>
<name>A0A6I2R401_FLAPL</name>
<dbReference type="RefSeq" id="WP_172697597.1">
    <property type="nucleotide sequence ID" value="NZ_WKPR01000007.1"/>
</dbReference>
<dbReference type="CDD" id="cd02440">
    <property type="entry name" value="AdoMet_MTases"/>
    <property type="match status" value="1"/>
</dbReference>
<reference evidence="5 6" key="1">
    <citation type="journal article" date="2019" name="Nat. Med.">
        <title>A library of human gut bacterial isolates paired with longitudinal multiomics data enables mechanistic microbiome research.</title>
        <authorList>
            <person name="Poyet M."/>
            <person name="Groussin M."/>
            <person name="Gibbons S.M."/>
            <person name="Avila-Pacheco J."/>
            <person name="Jiang X."/>
            <person name="Kearney S.M."/>
            <person name="Perrotta A.R."/>
            <person name="Berdy B."/>
            <person name="Zhao S."/>
            <person name="Lieberman T.D."/>
            <person name="Swanson P.K."/>
            <person name="Smith M."/>
            <person name="Roesemann S."/>
            <person name="Alexander J.E."/>
            <person name="Rich S.A."/>
            <person name="Livny J."/>
            <person name="Vlamakis H."/>
            <person name="Clish C."/>
            <person name="Bullock K."/>
            <person name="Deik A."/>
            <person name="Scott J."/>
            <person name="Pierce K.A."/>
            <person name="Xavier R.J."/>
            <person name="Alm E.J."/>
        </authorList>
    </citation>
    <scope>NUCLEOTIDE SEQUENCE [LARGE SCALE GENOMIC DNA]</scope>
    <source>
        <strain evidence="5 6">BIOML-A2</strain>
    </source>
</reference>
<evidence type="ECO:0000256" key="2">
    <source>
        <dbReference type="ARBA" id="ARBA00022691"/>
    </source>
</evidence>
<dbReference type="GO" id="GO:0002098">
    <property type="term" value="P:tRNA wobble uridine modification"/>
    <property type="evidence" value="ECO:0007669"/>
    <property type="project" value="InterPro"/>
</dbReference>
<dbReference type="PIRSF" id="PIRSF006325">
    <property type="entry name" value="MeTrfase_bac"/>
    <property type="match status" value="1"/>
</dbReference>
<evidence type="ECO:0000313" key="5">
    <source>
        <dbReference type="EMBL" id="MSB19730.1"/>
    </source>
</evidence>
<dbReference type="InterPro" id="IPR005271">
    <property type="entry name" value="CmoA"/>
</dbReference>
<evidence type="ECO:0000259" key="4">
    <source>
        <dbReference type="Pfam" id="PF13649"/>
    </source>
</evidence>
<comment type="caution">
    <text evidence="5">The sequence shown here is derived from an EMBL/GenBank/DDBJ whole genome shotgun (WGS) entry which is preliminary data.</text>
</comment>
<dbReference type="Gene3D" id="3.40.50.150">
    <property type="entry name" value="Vaccinia Virus protein VP39"/>
    <property type="match status" value="1"/>
</dbReference>
<dbReference type="PANTHER" id="PTHR43861:SF2">
    <property type="entry name" value="CARBOXY-S-ADENOSYL-L-METHIONINE SYNTHASE"/>
    <property type="match status" value="1"/>
</dbReference>
<keyword evidence="2 3" id="KW-0949">S-adenosyl-L-methionine</keyword>
<evidence type="ECO:0000256" key="3">
    <source>
        <dbReference type="PIRSR" id="PIRSR006325-1"/>
    </source>
</evidence>
<evidence type="ECO:0000256" key="1">
    <source>
        <dbReference type="ARBA" id="ARBA00022679"/>
    </source>
</evidence>
<dbReference type="GO" id="GO:0032259">
    <property type="term" value="P:methylation"/>
    <property type="evidence" value="ECO:0007669"/>
    <property type="project" value="UniProtKB-KW"/>
</dbReference>